<sequence>MRRKQYNFNPQAPEGWRLQITVEELRLPANMAYRRCYHWLEIQYNLPGQTGIKRCGDMNGDQWTGSKISPNVMTITFDSKFVQNRPARKGFRLRFNTIPLNDTLPCQSNPCLNGGTCNENGKLFTCTCLATYTGTLCETEVNCKRSTIGWEYDSTTAITVSNRTCQHWKDSSPHSHGFTALLGDQENFCRNPDQEPNGPWCYTTDPAKRWEYCNISKCGVYSERSEAARSAARVASSIDNVYERRKFELKSAHRSKKILWTRVKTFYYPSDPLRCIATLRNRKRF</sequence>
<dbReference type="Pfam" id="PF00008">
    <property type="entry name" value="EGF"/>
    <property type="match status" value="1"/>
</dbReference>
<keyword evidence="3" id="KW-0245">EGF-like domain</keyword>
<dbReference type="SMART" id="SM00130">
    <property type="entry name" value="KR"/>
    <property type="match status" value="1"/>
</dbReference>
<dbReference type="InterPro" id="IPR000742">
    <property type="entry name" value="EGF"/>
</dbReference>
<dbReference type="SUPFAM" id="SSF49854">
    <property type="entry name" value="Spermadhesin, CUB domain"/>
    <property type="match status" value="1"/>
</dbReference>
<dbReference type="Gene3D" id="2.40.20.10">
    <property type="entry name" value="Plasminogen Kringle 4"/>
    <property type="match status" value="1"/>
</dbReference>
<evidence type="ECO:0000256" key="3">
    <source>
        <dbReference type="PROSITE-ProRule" id="PRU00076"/>
    </source>
</evidence>
<dbReference type="PROSITE" id="PS00022">
    <property type="entry name" value="EGF_1"/>
    <property type="match status" value="1"/>
</dbReference>
<dbReference type="CDD" id="cd00108">
    <property type="entry name" value="KR"/>
    <property type="match status" value="1"/>
</dbReference>
<dbReference type="SUPFAM" id="SSF57440">
    <property type="entry name" value="Kringle-like"/>
    <property type="match status" value="1"/>
</dbReference>
<accession>K1PZJ3</accession>
<dbReference type="GO" id="GO:0005102">
    <property type="term" value="F:signaling receptor binding"/>
    <property type="evidence" value="ECO:0007669"/>
    <property type="project" value="TreeGrafter"/>
</dbReference>
<dbReference type="Pfam" id="PF00051">
    <property type="entry name" value="Kringle"/>
    <property type="match status" value="1"/>
</dbReference>
<evidence type="ECO:0000256" key="1">
    <source>
        <dbReference type="ARBA" id="ARBA00022572"/>
    </source>
</evidence>
<dbReference type="HOGENOM" id="CLU_977440_0_0_1"/>
<dbReference type="EMBL" id="JH816791">
    <property type="protein sequence ID" value="EKC24499.1"/>
    <property type="molecule type" value="Genomic_DNA"/>
</dbReference>
<dbReference type="InterPro" id="IPR000001">
    <property type="entry name" value="Kringle"/>
</dbReference>
<dbReference type="InterPro" id="IPR018056">
    <property type="entry name" value="Kringle_CS"/>
</dbReference>
<proteinExistence type="predicted"/>
<evidence type="ECO:0000313" key="5">
    <source>
        <dbReference type="EMBL" id="EKC24499.1"/>
    </source>
</evidence>
<dbReference type="FunFam" id="2.10.25.10:FF:000525">
    <property type="entry name" value="Fat-like cadherin-related tumor suppressor homolog"/>
    <property type="match status" value="1"/>
</dbReference>
<name>K1PZJ3_MAGGI</name>
<evidence type="ECO:0000256" key="4">
    <source>
        <dbReference type="PROSITE-ProRule" id="PRU00121"/>
    </source>
</evidence>
<dbReference type="PROSITE" id="PS00021">
    <property type="entry name" value="KRINGLE_1"/>
    <property type="match status" value="1"/>
</dbReference>
<dbReference type="InterPro" id="IPR013806">
    <property type="entry name" value="Kringle-like"/>
</dbReference>
<dbReference type="GO" id="GO:0004175">
    <property type="term" value="F:endopeptidase activity"/>
    <property type="evidence" value="ECO:0007669"/>
    <property type="project" value="TreeGrafter"/>
</dbReference>
<feature type="disulfide bond" evidence="3">
    <location>
        <begin position="128"/>
        <end position="137"/>
    </location>
</feature>
<dbReference type="PROSITE" id="PS50026">
    <property type="entry name" value="EGF_3"/>
    <property type="match status" value="1"/>
</dbReference>
<keyword evidence="2 3" id="KW-1015">Disulfide bond</keyword>
<dbReference type="InParanoid" id="K1PZJ3"/>
<dbReference type="PANTHER" id="PTHR24261:SF13">
    <property type="entry name" value="PLASMINOGEN"/>
    <property type="match status" value="1"/>
</dbReference>
<gene>
    <name evidence="5" type="ORF">CGI_10003804</name>
</gene>
<dbReference type="PROSITE" id="PS50070">
    <property type="entry name" value="KRINGLE_2"/>
    <property type="match status" value="1"/>
</dbReference>
<dbReference type="GO" id="GO:0005615">
    <property type="term" value="C:extracellular space"/>
    <property type="evidence" value="ECO:0007669"/>
    <property type="project" value="TreeGrafter"/>
</dbReference>
<dbReference type="CDD" id="cd00054">
    <property type="entry name" value="EGF_CA"/>
    <property type="match status" value="1"/>
</dbReference>
<dbReference type="SMART" id="SM00181">
    <property type="entry name" value="EGF"/>
    <property type="match status" value="1"/>
</dbReference>
<dbReference type="PANTHER" id="PTHR24261">
    <property type="entry name" value="PLASMINOGEN-RELATED"/>
    <property type="match status" value="1"/>
</dbReference>
<dbReference type="InterPro" id="IPR050759">
    <property type="entry name" value="Serine_protease_kringle"/>
</dbReference>
<comment type="caution">
    <text evidence="3">Lacks conserved residue(s) required for the propagation of feature annotation.</text>
</comment>
<protein>
    <submittedName>
        <fullName evidence="5">Hepatocyte growth factor-like protein</fullName>
    </submittedName>
</protein>
<dbReference type="PRINTS" id="PR00018">
    <property type="entry name" value="KRINGLE"/>
</dbReference>
<dbReference type="InterPro" id="IPR038178">
    <property type="entry name" value="Kringle_sf"/>
</dbReference>
<dbReference type="AlphaFoldDB" id="K1PZJ3"/>
<evidence type="ECO:0000256" key="2">
    <source>
        <dbReference type="ARBA" id="ARBA00023157"/>
    </source>
</evidence>
<dbReference type="InterPro" id="IPR035914">
    <property type="entry name" value="Sperma_CUB_dom_sf"/>
</dbReference>
<dbReference type="Gene3D" id="2.10.25.10">
    <property type="entry name" value="Laminin"/>
    <property type="match status" value="1"/>
</dbReference>
<organism evidence="5">
    <name type="scientific">Magallana gigas</name>
    <name type="common">Pacific oyster</name>
    <name type="synonym">Crassostrea gigas</name>
    <dbReference type="NCBI Taxonomy" id="29159"/>
    <lineage>
        <taxon>Eukaryota</taxon>
        <taxon>Metazoa</taxon>
        <taxon>Spiralia</taxon>
        <taxon>Lophotrochozoa</taxon>
        <taxon>Mollusca</taxon>
        <taxon>Bivalvia</taxon>
        <taxon>Autobranchia</taxon>
        <taxon>Pteriomorphia</taxon>
        <taxon>Ostreida</taxon>
        <taxon>Ostreoidea</taxon>
        <taxon>Ostreidae</taxon>
        <taxon>Magallana</taxon>
    </lineage>
</organism>
<keyword evidence="1 4" id="KW-0420">Kringle</keyword>
<reference evidence="5" key="1">
    <citation type="journal article" date="2012" name="Nature">
        <title>The oyster genome reveals stress adaptation and complexity of shell formation.</title>
        <authorList>
            <person name="Zhang G."/>
            <person name="Fang X."/>
            <person name="Guo X."/>
            <person name="Li L."/>
            <person name="Luo R."/>
            <person name="Xu F."/>
            <person name="Yang P."/>
            <person name="Zhang L."/>
            <person name="Wang X."/>
            <person name="Qi H."/>
            <person name="Xiong Z."/>
            <person name="Que H."/>
            <person name="Xie Y."/>
            <person name="Holland P.W."/>
            <person name="Paps J."/>
            <person name="Zhu Y."/>
            <person name="Wu F."/>
            <person name="Chen Y."/>
            <person name="Wang J."/>
            <person name="Peng C."/>
            <person name="Meng J."/>
            <person name="Yang L."/>
            <person name="Liu J."/>
            <person name="Wen B."/>
            <person name="Zhang N."/>
            <person name="Huang Z."/>
            <person name="Zhu Q."/>
            <person name="Feng Y."/>
            <person name="Mount A."/>
            <person name="Hedgecock D."/>
            <person name="Xu Z."/>
            <person name="Liu Y."/>
            <person name="Domazet-Loso T."/>
            <person name="Du Y."/>
            <person name="Sun X."/>
            <person name="Zhang S."/>
            <person name="Liu B."/>
            <person name="Cheng P."/>
            <person name="Jiang X."/>
            <person name="Li J."/>
            <person name="Fan D."/>
            <person name="Wang W."/>
            <person name="Fu W."/>
            <person name="Wang T."/>
            <person name="Wang B."/>
            <person name="Zhang J."/>
            <person name="Peng Z."/>
            <person name="Li Y."/>
            <person name="Li N."/>
            <person name="Wang J."/>
            <person name="Chen M."/>
            <person name="He Y."/>
            <person name="Tan F."/>
            <person name="Song X."/>
            <person name="Zheng Q."/>
            <person name="Huang R."/>
            <person name="Yang H."/>
            <person name="Du X."/>
            <person name="Chen L."/>
            <person name="Yang M."/>
            <person name="Gaffney P.M."/>
            <person name="Wang S."/>
            <person name="Luo L."/>
            <person name="She Z."/>
            <person name="Ming Y."/>
            <person name="Huang W."/>
            <person name="Zhang S."/>
            <person name="Huang B."/>
            <person name="Zhang Y."/>
            <person name="Qu T."/>
            <person name="Ni P."/>
            <person name="Miao G."/>
            <person name="Wang J."/>
            <person name="Wang Q."/>
            <person name="Steinberg C.E."/>
            <person name="Wang H."/>
            <person name="Li N."/>
            <person name="Qian L."/>
            <person name="Zhang G."/>
            <person name="Li Y."/>
            <person name="Yang H."/>
            <person name="Liu X."/>
            <person name="Wang J."/>
            <person name="Yin Y."/>
            <person name="Wang J."/>
        </authorList>
    </citation>
    <scope>NUCLEOTIDE SEQUENCE [LARGE SCALE GENOMIC DNA]</scope>
    <source>
        <strain evidence="5">05x7-T-G4-1.051#20</strain>
    </source>
</reference>
<dbReference type="GO" id="GO:0006508">
    <property type="term" value="P:proteolysis"/>
    <property type="evidence" value="ECO:0007669"/>
    <property type="project" value="TreeGrafter"/>
</dbReference>